<dbReference type="Proteomes" id="UP000015455">
    <property type="component" value="Unassembled WGS sequence"/>
</dbReference>
<dbReference type="PIRSF" id="PIRSF016020">
    <property type="entry name" value="PHexose_mutarotase"/>
    <property type="match status" value="1"/>
</dbReference>
<feature type="binding site" evidence="6">
    <location>
        <position position="86"/>
    </location>
    <ligand>
        <name>substrate</name>
    </ligand>
</feature>
<dbReference type="eggNOG" id="COG0676">
    <property type="taxonomic scope" value="Bacteria"/>
</dbReference>
<dbReference type="SUPFAM" id="SSF74650">
    <property type="entry name" value="Galactose mutarotase-like"/>
    <property type="match status" value="1"/>
</dbReference>
<dbReference type="PANTHER" id="PTHR11122">
    <property type="entry name" value="APOSPORY-ASSOCIATED PROTEIN C-RELATED"/>
    <property type="match status" value="1"/>
</dbReference>
<organism evidence="7 8">
    <name type="scientific">Thauera terpenica 58Eu</name>
    <dbReference type="NCBI Taxonomy" id="1348657"/>
    <lineage>
        <taxon>Bacteria</taxon>
        <taxon>Pseudomonadati</taxon>
        <taxon>Pseudomonadota</taxon>
        <taxon>Betaproteobacteria</taxon>
        <taxon>Rhodocyclales</taxon>
        <taxon>Zoogloeaceae</taxon>
        <taxon>Thauera</taxon>
    </lineage>
</organism>
<feature type="binding site" evidence="6">
    <location>
        <position position="63"/>
    </location>
    <ligand>
        <name>substrate</name>
    </ligand>
</feature>
<sequence length="283" mass="31257">MAITGIEHIELKGIPALRLSIANGASAVLSLFGGQVLSWSPPAGGERLYLSPLAAHDGLQPIRGGIPVCFPQFADLGPLMQHGFARTAQWTVLTERHGKDFALVSLGLSDSAATRALWPHAFEAELSVLIEDNRLDLELEVGNRGDSEFSFTAALHTYLAVHEVEQTRLEGLHGYSYRDKTDANRIKRDSGDVVEIEAETDRIYHDVQRPLLLREYRRSLGINAEGFADVVVWNPWVERSAAIADLPKDGFRHLLCVEAAAAQHPVRLAAGERWWGRQTLVEL</sequence>
<name>S9ZRC2_9RHOO</name>
<dbReference type="GO" id="GO:0047938">
    <property type="term" value="F:glucose-6-phosphate 1-epimerase activity"/>
    <property type="evidence" value="ECO:0007669"/>
    <property type="project" value="UniProtKB-UniRule"/>
</dbReference>
<evidence type="ECO:0000313" key="7">
    <source>
        <dbReference type="EMBL" id="EPZ17141.1"/>
    </source>
</evidence>
<dbReference type="InterPro" id="IPR008183">
    <property type="entry name" value="Aldose_1/G6P_1-epimerase"/>
</dbReference>
<dbReference type="AlphaFoldDB" id="S9ZRC2"/>
<evidence type="ECO:0000256" key="1">
    <source>
        <dbReference type="ARBA" id="ARBA00001096"/>
    </source>
</evidence>
<evidence type="ECO:0000313" key="8">
    <source>
        <dbReference type="Proteomes" id="UP000015455"/>
    </source>
</evidence>
<dbReference type="EC" id="5.1.3.15" evidence="4"/>
<dbReference type="GO" id="GO:0005975">
    <property type="term" value="P:carbohydrate metabolic process"/>
    <property type="evidence" value="ECO:0007669"/>
    <property type="project" value="InterPro"/>
</dbReference>
<reference evidence="7 8" key="1">
    <citation type="submission" date="2013-06" db="EMBL/GenBank/DDBJ databases">
        <title>Draft genome sequence of Thauera terpenica.</title>
        <authorList>
            <person name="Liu B."/>
            <person name="Frostegard A.H."/>
            <person name="Shapleigh J.P."/>
        </authorList>
    </citation>
    <scope>NUCLEOTIDE SEQUENCE [LARGE SCALE GENOMIC DNA]</scope>
    <source>
        <strain evidence="7 8">58Eu</strain>
    </source>
</reference>
<dbReference type="InterPro" id="IPR011013">
    <property type="entry name" value="Gal_mutarotase_sf_dom"/>
</dbReference>
<dbReference type="OrthoDB" id="9790727at2"/>
<accession>S9ZRC2</accession>
<feature type="active site" evidence="5">
    <location>
        <position position="258"/>
    </location>
</feature>
<dbReference type="RefSeq" id="WP_021247849.1">
    <property type="nucleotide sequence ID" value="NZ_ATJV01000002.1"/>
</dbReference>
<feature type="binding site" evidence="6">
    <location>
        <position position="81"/>
    </location>
    <ligand>
        <name>substrate</name>
    </ligand>
</feature>
<proteinExistence type="inferred from homology"/>
<keyword evidence="3 4" id="KW-0413">Isomerase</keyword>
<gene>
    <name evidence="7" type="ORF">M622_09315</name>
</gene>
<dbReference type="Gene3D" id="2.70.98.10">
    <property type="match status" value="1"/>
</dbReference>
<dbReference type="CDD" id="cd09020">
    <property type="entry name" value="D-hex-6-P-epi_like"/>
    <property type="match status" value="1"/>
</dbReference>
<protein>
    <recommendedName>
        <fullName evidence="4">Putative glucose-6-phosphate 1-epimerase</fullName>
        <ecNumber evidence="4">5.1.3.15</ecNumber>
    </recommendedName>
</protein>
<dbReference type="InterPro" id="IPR014718">
    <property type="entry name" value="GH-type_carb-bd"/>
</dbReference>
<evidence type="ECO:0000256" key="5">
    <source>
        <dbReference type="PIRSR" id="PIRSR016020-1"/>
    </source>
</evidence>
<dbReference type="PATRIC" id="fig|1348657.5.peg.394"/>
<dbReference type="Pfam" id="PF01263">
    <property type="entry name" value="Aldose_epim"/>
    <property type="match status" value="1"/>
</dbReference>
<comment type="caution">
    <text evidence="7">The sequence shown here is derived from an EMBL/GenBank/DDBJ whole genome shotgun (WGS) entry which is preliminary data.</text>
</comment>
<evidence type="ECO:0000256" key="3">
    <source>
        <dbReference type="ARBA" id="ARBA00023235"/>
    </source>
</evidence>
<dbReference type="STRING" id="1348657.M622_09315"/>
<dbReference type="PANTHER" id="PTHR11122:SF13">
    <property type="entry name" value="GLUCOSE-6-PHOSPHATE 1-EPIMERASE"/>
    <property type="match status" value="1"/>
</dbReference>
<dbReference type="EMBL" id="ATJV01000002">
    <property type="protein sequence ID" value="EPZ17141.1"/>
    <property type="molecule type" value="Genomic_DNA"/>
</dbReference>
<keyword evidence="8" id="KW-1185">Reference proteome</keyword>
<evidence type="ECO:0000256" key="4">
    <source>
        <dbReference type="PIRNR" id="PIRNR016020"/>
    </source>
</evidence>
<dbReference type="GO" id="GO:0005737">
    <property type="term" value="C:cytoplasm"/>
    <property type="evidence" value="ECO:0007669"/>
    <property type="project" value="TreeGrafter"/>
</dbReference>
<dbReference type="InterPro" id="IPR025532">
    <property type="entry name" value="G6P_1-epimerase"/>
</dbReference>
<comment type="similarity">
    <text evidence="2 4">Belongs to the glucose-6-phosphate 1-epimerase family.</text>
</comment>
<feature type="active site" evidence="5">
    <location>
        <position position="156"/>
    </location>
</feature>
<evidence type="ECO:0000256" key="6">
    <source>
        <dbReference type="PIRSR" id="PIRSR016020-2"/>
    </source>
</evidence>
<comment type="catalytic activity">
    <reaction evidence="1">
        <text>alpha-D-glucose 6-phosphate = beta-D-glucose 6-phosphate</text>
        <dbReference type="Rhea" id="RHEA:16249"/>
        <dbReference type="ChEBI" id="CHEBI:58225"/>
        <dbReference type="ChEBI" id="CHEBI:58247"/>
        <dbReference type="EC" id="5.1.3.15"/>
    </reaction>
</comment>
<dbReference type="GO" id="GO:0030246">
    <property type="term" value="F:carbohydrate binding"/>
    <property type="evidence" value="ECO:0007669"/>
    <property type="project" value="UniProtKB-UniRule"/>
</dbReference>
<evidence type="ECO:0000256" key="2">
    <source>
        <dbReference type="ARBA" id="ARBA00005866"/>
    </source>
</evidence>